<feature type="compositionally biased region" description="Low complexity" evidence="1">
    <location>
        <begin position="161"/>
        <end position="170"/>
    </location>
</feature>
<evidence type="ECO:0000313" key="5">
    <source>
        <dbReference type="Proteomes" id="UP001596915"/>
    </source>
</evidence>
<reference evidence="5" key="2">
    <citation type="journal article" date="2019" name="Int. J. Syst. Evol. Microbiol.">
        <title>The Global Catalogue of Microorganisms (GCM) 10K type strain sequencing project: providing services to taxonomists for standard genome sequencing and annotation.</title>
        <authorList>
            <consortium name="The Broad Institute Genomics Platform"/>
            <consortium name="The Broad Institute Genome Sequencing Center for Infectious Disease"/>
            <person name="Wu L."/>
            <person name="Ma J."/>
        </authorList>
    </citation>
    <scope>NUCLEOTIDE SEQUENCE [LARGE SCALE GENOMIC DNA]</scope>
    <source>
        <strain evidence="5">JCM 12607</strain>
    </source>
</reference>
<reference evidence="4" key="3">
    <citation type="submission" date="2024-09" db="EMBL/GenBank/DDBJ databases">
        <authorList>
            <person name="Sun Q."/>
            <person name="Mori K."/>
        </authorList>
    </citation>
    <scope>NUCLEOTIDE SEQUENCE</scope>
    <source>
        <strain evidence="4">JCM 12607</strain>
    </source>
</reference>
<protein>
    <submittedName>
        <fullName evidence="4">Uncharacterized protein</fullName>
    </submittedName>
</protein>
<proteinExistence type="predicted"/>
<dbReference type="PANTHER" id="PTHR36453">
    <property type="entry name" value="SECRETED PROTEIN-RELATED"/>
    <property type="match status" value="1"/>
</dbReference>
<reference evidence="4" key="1">
    <citation type="journal article" date="2014" name="Int. J. Syst. Evol. Microbiol.">
        <title>Complete genome of a new Firmicutes species belonging to the dominant human colonic microbiota ('Ruminococcus bicirculans') reveals two chromosomes and a selective capacity to utilize plant glucans.</title>
        <authorList>
            <consortium name="NISC Comparative Sequencing Program"/>
            <person name="Wegmann U."/>
            <person name="Louis P."/>
            <person name="Goesmann A."/>
            <person name="Henrissat B."/>
            <person name="Duncan S.H."/>
            <person name="Flint H.J."/>
        </authorList>
    </citation>
    <scope>NUCLEOTIDE SEQUENCE</scope>
    <source>
        <strain evidence="4">JCM 12607</strain>
    </source>
</reference>
<dbReference type="SUPFAM" id="SSF51126">
    <property type="entry name" value="Pectin lyase-like"/>
    <property type="match status" value="1"/>
</dbReference>
<feature type="compositionally biased region" description="Low complexity" evidence="1">
    <location>
        <begin position="135"/>
        <end position="149"/>
    </location>
</feature>
<dbReference type="Proteomes" id="UP001596915">
    <property type="component" value="Unassembled WGS sequence"/>
</dbReference>
<keyword evidence="2" id="KW-0732">Signal</keyword>
<keyword evidence="5" id="KW-1185">Reference proteome</keyword>
<dbReference type="InterPro" id="IPR012334">
    <property type="entry name" value="Pectin_lyas_fold"/>
</dbReference>
<feature type="chain" id="PRO_5045033398" evidence="2">
    <location>
        <begin position="33"/>
        <end position="170"/>
    </location>
</feature>
<evidence type="ECO:0000313" key="3">
    <source>
        <dbReference type="EMBL" id="MFD0623638.1"/>
    </source>
</evidence>
<name>A0ABW2X8C8_9ACTN</name>
<dbReference type="PANTHER" id="PTHR36453:SF1">
    <property type="entry name" value="RIGHT HANDED BETA HELIX DOMAIN-CONTAINING PROTEIN"/>
    <property type="match status" value="1"/>
</dbReference>
<organism evidence="4 5">
    <name type="scientific">Streptomyces sanglieri</name>
    <dbReference type="NCBI Taxonomy" id="193460"/>
    <lineage>
        <taxon>Bacteria</taxon>
        <taxon>Bacillati</taxon>
        <taxon>Actinomycetota</taxon>
        <taxon>Actinomycetes</taxon>
        <taxon>Kitasatosporales</taxon>
        <taxon>Streptomycetaceae</taxon>
        <taxon>Streptomyces</taxon>
    </lineage>
</organism>
<dbReference type="EMBL" id="JBHTGL010000008">
    <property type="protein sequence ID" value="MFD0623638.1"/>
    <property type="molecule type" value="Genomic_DNA"/>
</dbReference>
<comment type="caution">
    <text evidence="4">The sequence shown here is derived from an EMBL/GenBank/DDBJ whole genome shotgun (WGS) entry which is preliminary data.</text>
</comment>
<evidence type="ECO:0000256" key="1">
    <source>
        <dbReference type="SAM" id="MobiDB-lite"/>
    </source>
</evidence>
<sequence>MNRRPLNTVRGTAAAATAAFLAALLAAPTAQAAPGTRTLYAAPDGHGSSCTVARPCTPEGARDRARTESGRDVRVLLKNGTYKLDEPLRLGAADSGKDGRTVTWSAAPGARPVLSGGQDITGWRQNTDGTWTAGVPAGVTPASSSSTAGAPPPPAVRPARRAPATPRRPA</sequence>
<feature type="region of interest" description="Disordered" evidence="1">
    <location>
        <begin position="92"/>
        <end position="170"/>
    </location>
</feature>
<accession>A0ABW2X8C8</accession>
<evidence type="ECO:0000256" key="2">
    <source>
        <dbReference type="SAM" id="SignalP"/>
    </source>
</evidence>
<feature type="signal peptide" evidence="2">
    <location>
        <begin position="1"/>
        <end position="32"/>
    </location>
</feature>
<dbReference type="InterPro" id="IPR011050">
    <property type="entry name" value="Pectin_lyase_fold/virulence"/>
</dbReference>
<gene>
    <name evidence="3" type="ORF">ACFQ2K_13490</name>
    <name evidence="4" type="ORF">ACFQ2K_52885</name>
</gene>
<evidence type="ECO:0000313" key="4">
    <source>
        <dbReference type="EMBL" id="MFD0629994.1"/>
    </source>
</evidence>
<dbReference type="Gene3D" id="2.160.20.10">
    <property type="entry name" value="Single-stranded right-handed beta-helix, Pectin lyase-like"/>
    <property type="match status" value="1"/>
</dbReference>
<dbReference type="EMBL" id="JBHTGL010000012">
    <property type="protein sequence ID" value="MFD0629994.1"/>
    <property type="molecule type" value="Genomic_DNA"/>
</dbReference>